<dbReference type="CDD" id="cd13611">
    <property type="entry name" value="PBP2_YehZ"/>
    <property type="match status" value="1"/>
</dbReference>
<dbReference type="SUPFAM" id="SSF53850">
    <property type="entry name" value="Periplasmic binding protein-like II"/>
    <property type="match status" value="1"/>
</dbReference>
<dbReference type="Proteomes" id="UP000183299">
    <property type="component" value="Unassembled WGS sequence"/>
</dbReference>
<dbReference type="EMBL" id="FORY01000024">
    <property type="protein sequence ID" value="SFK06154.1"/>
    <property type="molecule type" value="Genomic_DNA"/>
</dbReference>
<dbReference type="AlphaFoldDB" id="A0A1I3WEN8"/>
<dbReference type="Pfam" id="PF04069">
    <property type="entry name" value="OpuAC"/>
    <property type="match status" value="1"/>
</dbReference>
<dbReference type="GO" id="GO:0043190">
    <property type="term" value="C:ATP-binding cassette (ABC) transporter complex"/>
    <property type="evidence" value="ECO:0007669"/>
    <property type="project" value="InterPro"/>
</dbReference>
<accession>A0A1I3WEN8</accession>
<organism evidence="1 2">
    <name type="scientific">Celeribacter halophilus</name>
    <dbReference type="NCBI Taxonomy" id="576117"/>
    <lineage>
        <taxon>Bacteria</taxon>
        <taxon>Pseudomonadati</taxon>
        <taxon>Pseudomonadota</taxon>
        <taxon>Alphaproteobacteria</taxon>
        <taxon>Rhodobacterales</taxon>
        <taxon>Roseobacteraceae</taxon>
        <taxon>Celeribacter</taxon>
    </lineage>
</organism>
<dbReference type="Gene3D" id="3.40.190.10">
    <property type="entry name" value="Periplasmic binding protein-like II"/>
    <property type="match status" value="1"/>
</dbReference>
<dbReference type="GeneID" id="98666702"/>
<evidence type="ECO:0000313" key="2">
    <source>
        <dbReference type="Proteomes" id="UP000183299"/>
    </source>
</evidence>
<dbReference type="InterPro" id="IPR007210">
    <property type="entry name" value="ABC_Gly_betaine_transp_sub-bd"/>
</dbReference>
<reference evidence="1 2" key="1">
    <citation type="submission" date="2016-10" db="EMBL/GenBank/DDBJ databases">
        <authorList>
            <person name="de Groot N.N."/>
        </authorList>
    </citation>
    <scope>NUCLEOTIDE SEQUENCE [LARGE SCALE GENOMIC DNA]</scope>
    <source>
        <strain evidence="1 2">CGMCC 1.8891</strain>
    </source>
</reference>
<evidence type="ECO:0000313" key="1">
    <source>
        <dbReference type="EMBL" id="SFK06154.1"/>
    </source>
</evidence>
<gene>
    <name evidence="1" type="ORF">SAMN04488138_12424</name>
</gene>
<dbReference type="RefSeq" id="WP_066605392.1">
    <property type="nucleotide sequence ID" value="NZ_FORY01000024.1"/>
</dbReference>
<name>A0A1I3WEN8_9RHOB</name>
<keyword evidence="2" id="KW-1185">Reference proteome</keyword>
<protein>
    <submittedName>
        <fullName evidence="1">Osmoprotectant transport system substrate-binding protein</fullName>
    </submittedName>
</protein>
<dbReference type="GO" id="GO:0022857">
    <property type="term" value="F:transmembrane transporter activity"/>
    <property type="evidence" value="ECO:0007669"/>
    <property type="project" value="InterPro"/>
</dbReference>
<dbReference type="Gene3D" id="3.40.190.120">
    <property type="entry name" value="Osmoprotection protein (prox), domain 2"/>
    <property type="match status" value="1"/>
</dbReference>
<sequence>MMKKLSTAAASALFAATTFFASATQADVIKVGGKNFTEQLLITQITTDLLEANGYDVDKLEGMGTSVVRAALENGQVDIYWEYTGTSLVTFNKIETKMNAEETYATVKDLDAKLGITWLDPSRANSTYALAVRRSDDKGLSSFSDMAAAYNAGEKLKLGVNAEFPKRPDGLPGLEETYGFDMKRSNLASMQTGLIYDALKTENLDIGLVFALDGRIEAFDFKVLEDDKGFFPSYALTPNIRTELLEADPKIGELLNSVSAIMTDDIMRGLNAMVDVDKKTIEEVSQTFLKNQGLI</sequence>
<dbReference type="OrthoDB" id="9781705at2"/>
<proteinExistence type="predicted"/>
<dbReference type="STRING" id="576117.SAMN04488138_12424"/>